<name>A0ACB8YKJ9_ARCLA</name>
<keyword evidence="2" id="KW-1185">Reference proteome</keyword>
<organism evidence="1 2">
    <name type="scientific">Arctium lappa</name>
    <name type="common">Greater burdock</name>
    <name type="synonym">Lappa major</name>
    <dbReference type="NCBI Taxonomy" id="4217"/>
    <lineage>
        <taxon>Eukaryota</taxon>
        <taxon>Viridiplantae</taxon>
        <taxon>Streptophyta</taxon>
        <taxon>Embryophyta</taxon>
        <taxon>Tracheophyta</taxon>
        <taxon>Spermatophyta</taxon>
        <taxon>Magnoliopsida</taxon>
        <taxon>eudicotyledons</taxon>
        <taxon>Gunneridae</taxon>
        <taxon>Pentapetalae</taxon>
        <taxon>asterids</taxon>
        <taxon>campanulids</taxon>
        <taxon>Asterales</taxon>
        <taxon>Asteraceae</taxon>
        <taxon>Carduoideae</taxon>
        <taxon>Cardueae</taxon>
        <taxon>Arctiinae</taxon>
        <taxon>Arctium</taxon>
    </lineage>
</organism>
<proteinExistence type="predicted"/>
<dbReference type="Proteomes" id="UP001055879">
    <property type="component" value="Linkage Group LG12"/>
</dbReference>
<reference evidence="2" key="1">
    <citation type="journal article" date="2022" name="Mol. Ecol. Resour.">
        <title>The genomes of chicory, endive, great burdock and yacon provide insights into Asteraceae palaeo-polyploidization history and plant inulin production.</title>
        <authorList>
            <person name="Fan W."/>
            <person name="Wang S."/>
            <person name="Wang H."/>
            <person name="Wang A."/>
            <person name="Jiang F."/>
            <person name="Liu H."/>
            <person name="Zhao H."/>
            <person name="Xu D."/>
            <person name="Zhang Y."/>
        </authorList>
    </citation>
    <scope>NUCLEOTIDE SEQUENCE [LARGE SCALE GENOMIC DNA]</scope>
    <source>
        <strain evidence="2">cv. Niubang</strain>
    </source>
</reference>
<dbReference type="EMBL" id="CM042058">
    <property type="protein sequence ID" value="KAI3685605.1"/>
    <property type="molecule type" value="Genomic_DNA"/>
</dbReference>
<comment type="caution">
    <text evidence="1">The sequence shown here is derived from an EMBL/GenBank/DDBJ whole genome shotgun (WGS) entry which is preliminary data.</text>
</comment>
<protein>
    <submittedName>
        <fullName evidence="1">Uncharacterized protein</fullName>
    </submittedName>
</protein>
<gene>
    <name evidence="1" type="ORF">L6452_34855</name>
</gene>
<reference evidence="1 2" key="2">
    <citation type="journal article" date="2022" name="Mol. Ecol. Resour.">
        <title>The genomes of chicory, endive, great burdock and yacon provide insights into Asteraceae paleo-polyploidization history and plant inulin production.</title>
        <authorList>
            <person name="Fan W."/>
            <person name="Wang S."/>
            <person name="Wang H."/>
            <person name="Wang A."/>
            <person name="Jiang F."/>
            <person name="Liu H."/>
            <person name="Zhao H."/>
            <person name="Xu D."/>
            <person name="Zhang Y."/>
        </authorList>
    </citation>
    <scope>NUCLEOTIDE SEQUENCE [LARGE SCALE GENOMIC DNA]</scope>
    <source>
        <strain evidence="2">cv. Niubang</strain>
    </source>
</reference>
<evidence type="ECO:0000313" key="1">
    <source>
        <dbReference type="EMBL" id="KAI3685605.1"/>
    </source>
</evidence>
<evidence type="ECO:0000313" key="2">
    <source>
        <dbReference type="Proteomes" id="UP001055879"/>
    </source>
</evidence>
<sequence length="121" mass="13864">MLCNVLKGSNKAREAKAVVFHGVIHTERRLHQMMLFHTVIYFSLAFFQRWWRDQSEATQAIVKHFVSLGQLELISQFFLRVYHVIGHLILDCIDGTMNADVTEPQTSPVLLGFMSKDLASS</sequence>
<accession>A0ACB8YKJ9</accession>